<dbReference type="AlphaFoldDB" id="A0A165FCH7"/>
<feature type="domain" description="DUF7918" evidence="1">
    <location>
        <begin position="8"/>
        <end position="211"/>
    </location>
</feature>
<dbReference type="InterPro" id="IPR057678">
    <property type="entry name" value="DUF7918"/>
</dbReference>
<gene>
    <name evidence="2" type="ORF">CALCODRAFT_497340</name>
</gene>
<dbReference type="PANTHER" id="PTHR36223">
    <property type="entry name" value="BETA-LACTAMASE-TYPE TRANSPEPTIDASE FOLD DOMAIN CONTAINING PROTEIN"/>
    <property type="match status" value="1"/>
</dbReference>
<dbReference type="Proteomes" id="UP000076842">
    <property type="component" value="Unassembled WGS sequence"/>
</dbReference>
<organism evidence="2 3">
    <name type="scientific">Calocera cornea HHB12733</name>
    <dbReference type="NCBI Taxonomy" id="1353952"/>
    <lineage>
        <taxon>Eukaryota</taxon>
        <taxon>Fungi</taxon>
        <taxon>Dikarya</taxon>
        <taxon>Basidiomycota</taxon>
        <taxon>Agaricomycotina</taxon>
        <taxon>Dacrymycetes</taxon>
        <taxon>Dacrymycetales</taxon>
        <taxon>Dacrymycetaceae</taxon>
        <taxon>Calocera</taxon>
    </lineage>
</organism>
<proteinExistence type="predicted"/>
<dbReference type="Pfam" id="PF25534">
    <property type="entry name" value="DUF7918"/>
    <property type="match status" value="1"/>
</dbReference>
<reference evidence="2 3" key="1">
    <citation type="journal article" date="2016" name="Mol. Biol. Evol.">
        <title>Comparative Genomics of Early-Diverging Mushroom-Forming Fungi Provides Insights into the Origins of Lignocellulose Decay Capabilities.</title>
        <authorList>
            <person name="Nagy L.G."/>
            <person name="Riley R."/>
            <person name="Tritt A."/>
            <person name="Adam C."/>
            <person name="Daum C."/>
            <person name="Floudas D."/>
            <person name="Sun H."/>
            <person name="Yadav J.S."/>
            <person name="Pangilinan J."/>
            <person name="Larsson K.H."/>
            <person name="Matsuura K."/>
            <person name="Barry K."/>
            <person name="Labutti K."/>
            <person name="Kuo R."/>
            <person name="Ohm R.A."/>
            <person name="Bhattacharya S.S."/>
            <person name="Shirouzu T."/>
            <person name="Yoshinaga Y."/>
            <person name="Martin F.M."/>
            <person name="Grigoriev I.V."/>
            <person name="Hibbett D.S."/>
        </authorList>
    </citation>
    <scope>NUCLEOTIDE SEQUENCE [LARGE SCALE GENOMIC DNA]</scope>
    <source>
        <strain evidence="2 3">HHB12733</strain>
    </source>
</reference>
<name>A0A165FCH7_9BASI</name>
<dbReference type="PANTHER" id="PTHR36223:SF1">
    <property type="entry name" value="TRANSCRIPTION ELONGATION FACTOR EAF N-TERMINAL DOMAIN-CONTAINING PROTEIN"/>
    <property type="match status" value="1"/>
</dbReference>
<evidence type="ECO:0000259" key="1">
    <source>
        <dbReference type="Pfam" id="PF25534"/>
    </source>
</evidence>
<evidence type="ECO:0000313" key="3">
    <source>
        <dbReference type="Proteomes" id="UP000076842"/>
    </source>
</evidence>
<accession>A0A165FCH7</accession>
<dbReference type="InParanoid" id="A0A165FCH7"/>
<keyword evidence="3" id="KW-1185">Reference proteome</keyword>
<sequence>MQVGPYNCNLSVDEKPLEEYGHNEDKDSKQSTCWVPSEEGCPFRIECSFGGTLSDTHAMRLVLSADGEILDTRIACEADSTTMSGLRLNSWTILPYVFKPAVKPTEDFDDDEMDTEDLQNPAWKKRGVITLEMTRVEVMRSEPLDDDQPSSPLPEAERLRTIQVGEKDISPRKTSRRSVSWLWGEDGSRPCAVFHFKHRPKEWLEAYGFIEVPKPDVVDMINFDMFGLNHQQPEYITGMKEMTLRDSVMS</sequence>
<dbReference type="EMBL" id="KV423976">
    <property type="protein sequence ID" value="KZT56548.1"/>
    <property type="molecule type" value="Genomic_DNA"/>
</dbReference>
<evidence type="ECO:0000313" key="2">
    <source>
        <dbReference type="EMBL" id="KZT56548.1"/>
    </source>
</evidence>
<protein>
    <recommendedName>
        <fullName evidence="1">DUF7918 domain-containing protein</fullName>
    </recommendedName>
</protein>
<dbReference type="OrthoDB" id="3364132at2759"/>